<reference evidence="7 8" key="1">
    <citation type="submission" date="2018-07" db="EMBL/GenBank/DDBJ databases">
        <title>A high quality draft genome assembly of the barn swallow (H. rustica rustica).</title>
        <authorList>
            <person name="Formenti G."/>
            <person name="Chiara M."/>
            <person name="Poveda L."/>
            <person name="Francoijs K.-J."/>
            <person name="Bonisoli-Alquati A."/>
            <person name="Canova L."/>
            <person name="Gianfranceschi L."/>
            <person name="Horner D.S."/>
            <person name="Saino N."/>
        </authorList>
    </citation>
    <scope>NUCLEOTIDE SEQUENCE [LARGE SCALE GENOMIC DNA]</scope>
    <source>
        <strain evidence="7">Chelidonia</strain>
        <tissue evidence="7">Blood</tissue>
    </source>
</reference>
<organism evidence="7 8">
    <name type="scientific">Hirundo rustica rustica</name>
    <dbReference type="NCBI Taxonomy" id="333673"/>
    <lineage>
        <taxon>Eukaryota</taxon>
        <taxon>Metazoa</taxon>
        <taxon>Chordata</taxon>
        <taxon>Craniata</taxon>
        <taxon>Vertebrata</taxon>
        <taxon>Euteleostomi</taxon>
        <taxon>Archelosauria</taxon>
        <taxon>Archosauria</taxon>
        <taxon>Dinosauria</taxon>
        <taxon>Saurischia</taxon>
        <taxon>Theropoda</taxon>
        <taxon>Coelurosauria</taxon>
        <taxon>Aves</taxon>
        <taxon>Neognathae</taxon>
        <taxon>Neoaves</taxon>
        <taxon>Telluraves</taxon>
        <taxon>Australaves</taxon>
        <taxon>Passeriformes</taxon>
        <taxon>Sylvioidea</taxon>
        <taxon>Hirundinidae</taxon>
        <taxon>Hirundo</taxon>
    </lineage>
</organism>
<accession>A0A3M0KC78</accession>
<proteinExistence type="predicted"/>
<dbReference type="GO" id="GO:0045202">
    <property type="term" value="C:synapse"/>
    <property type="evidence" value="ECO:0007669"/>
    <property type="project" value="TreeGrafter"/>
</dbReference>
<dbReference type="GO" id="GO:0035773">
    <property type="term" value="P:insulin secretion involved in cellular response to glucose stimulus"/>
    <property type="evidence" value="ECO:0007669"/>
    <property type="project" value="TreeGrafter"/>
</dbReference>
<dbReference type="InterPro" id="IPR000387">
    <property type="entry name" value="Tyr_Pase_dom"/>
</dbReference>
<dbReference type="GO" id="GO:0030659">
    <property type="term" value="C:cytoplasmic vesicle membrane"/>
    <property type="evidence" value="ECO:0007669"/>
    <property type="project" value="UniProtKB-SubCell"/>
</dbReference>
<keyword evidence="8" id="KW-1185">Reference proteome</keyword>
<dbReference type="GO" id="GO:0051046">
    <property type="term" value="P:regulation of secretion"/>
    <property type="evidence" value="ECO:0007669"/>
    <property type="project" value="TreeGrafter"/>
</dbReference>
<comment type="subcellular location">
    <subcellularLocation>
        <location evidence="1">Cytoplasmic vesicle membrane</location>
        <topology evidence="1">Single-pass type I membrane protein</topology>
    </subcellularLocation>
</comment>
<name>A0A3M0KC78_HIRRU</name>
<evidence type="ECO:0000256" key="3">
    <source>
        <dbReference type="SAM" id="MobiDB-lite"/>
    </source>
</evidence>
<dbReference type="InterPro" id="IPR003595">
    <property type="entry name" value="Tyr_Pase_cat"/>
</dbReference>
<gene>
    <name evidence="7" type="ORF">DUI87_17949</name>
</gene>
<dbReference type="SUPFAM" id="SSF52799">
    <property type="entry name" value="(Phosphotyrosine protein) phosphatases II"/>
    <property type="match status" value="1"/>
</dbReference>
<dbReference type="InterPro" id="IPR000242">
    <property type="entry name" value="PTP_cat"/>
</dbReference>
<dbReference type="GO" id="GO:0004725">
    <property type="term" value="F:protein tyrosine phosphatase activity"/>
    <property type="evidence" value="ECO:0007669"/>
    <property type="project" value="InterPro"/>
</dbReference>
<evidence type="ECO:0000256" key="4">
    <source>
        <dbReference type="SAM" id="Phobius"/>
    </source>
</evidence>
<evidence type="ECO:0000256" key="1">
    <source>
        <dbReference type="ARBA" id="ARBA00004358"/>
    </source>
</evidence>
<evidence type="ECO:0000313" key="7">
    <source>
        <dbReference type="EMBL" id="RMC04777.1"/>
    </source>
</evidence>
<evidence type="ECO:0000313" key="8">
    <source>
        <dbReference type="Proteomes" id="UP000269221"/>
    </source>
</evidence>
<dbReference type="Pfam" id="PF00102">
    <property type="entry name" value="Y_phosphatase"/>
    <property type="match status" value="1"/>
</dbReference>
<feature type="region of interest" description="Disordered" evidence="3">
    <location>
        <begin position="98"/>
        <end position="141"/>
    </location>
</feature>
<dbReference type="PANTHER" id="PTHR46106">
    <property type="entry name" value="IA-2 PROTEIN TYROSINE PHOSPHATASE, ISOFORM C"/>
    <property type="match status" value="1"/>
</dbReference>
<dbReference type="SMART" id="SM00194">
    <property type="entry name" value="PTPc"/>
    <property type="match status" value="1"/>
</dbReference>
<evidence type="ECO:0000259" key="6">
    <source>
        <dbReference type="PROSITE" id="PS50056"/>
    </source>
</evidence>
<feature type="domain" description="Tyrosine specific protein phosphatases" evidence="6">
    <location>
        <begin position="376"/>
        <end position="459"/>
    </location>
</feature>
<evidence type="ECO:0000259" key="5">
    <source>
        <dbReference type="PROSITE" id="PS50055"/>
    </source>
</evidence>
<dbReference type="Proteomes" id="UP000269221">
    <property type="component" value="Unassembled WGS sequence"/>
</dbReference>
<feature type="compositionally biased region" description="Polar residues" evidence="3">
    <location>
        <begin position="110"/>
        <end position="120"/>
    </location>
</feature>
<keyword evidence="4" id="KW-1133">Transmembrane helix</keyword>
<dbReference type="PRINTS" id="PR00700">
    <property type="entry name" value="PRTYPHPHTASE"/>
</dbReference>
<dbReference type="AlphaFoldDB" id="A0A3M0KC78"/>
<dbReference type="InterPro" id="IPR033522">
    <property type="entry name" value="IA-2/IA-2_beta"/>
</dbReference>
<dbReference type="EMBL" id="QRBI01000123">
    <property type="protein sequence ID" value="RMC04777.1"/>
    <property type="molecule type" value="Genomic_DNA"/>
</dbReference>
<protein>
    <recommendedName>
        <fullName evidence="9">Tyrosine-protein phosphatase domain-containing protein</fullName>
    </recommendedName>
</protein>
<dbReference type="PANTHER" id="PTHR46106:SF5">
    <property type="entry name" value="RECEPTOR-TYPE TYROSINE-PROTEIN PHOSPHATASE N2"/>
    <property type="match status" value="1"/>
</dbReference>
<feature type="compositionally biased region" description="Low complexity" evidence="3">
    <location>
        <begin position="127"/>
        <end position="141"/>
    </location>
</feature>
<dbReference type="InterPro" id="IPR029021">
    <property type="entry name" value="Prot-tyrosine_phosphatase-like"/>
</dbReference>
<dbReference type="SMART" id="SM00404">
    <property type="entry name" value="PTPc_motif"/>
    <property type="match status" value="1"/>
</dbReference>
<sequence length="514" mass="57888">MREFEGDGEDCGVRFVGRKSHVPPLAQRGEEAESAKFLLLTLLSLACIAGVLAASGVAYCLRHRAHHRLKEKLSALGADAGSDAPAAYQELCRQRMAVKTSDRPEPLHSSRINSVSSQFSDGPIPSPSARSSTSSWSEEPVQSNMDISTGHMILSYMEDHLKNKNRLEKEWEALCAYQAEPNDSTVAQQEENVQKNRSRAVVPLALSAILFYSGEDYSNLAVLILLSKYDDHSRICLKGESSHDNSDYINASPIMDHDPRNPAYIATQGPLPATVADFWQMVWENGCVVIVMLTPLVENGVKQCYHYWPDEGSNLYHIYEVNLVSEHIWCEDFLVRSFYLKNLQTNETRTVTQFHFLSWNDQRVPASTRSLLDFRSDGAGRSGTYILIDMVLNKMAKAEEHIFIDLKNIFEINYSCRADVIFKNMVLSYKGAKEIDIAATLEHLRDQRPGMVQTKDYTVQECVRVALRLPIHGCIPHTSANPAQKLVNHFGVEFILHIHIFNNVLRTFSCGIEH</sequence>
<dbReference type="PROSITE" id="PS50056">
    <property type="entry name" value="TYR_PHOSPHATASE_2"/>
    <property type="match status" value="1"/>
</dbReference>
<dbReference type="PROSITE" id="PS50055">
    <property type="entry name" value="TYR_PHOSPHATASE_PTP"/>
    <property type="match status" value="1"/>
</dbReference>
<keyword evidence="2" id="KW-0968">Cytoplasmic vesicle</keyword>
<dbReference type="GO" id="GO:0030141">
    <property type="term" value="C:secretory granule"/>
    <property type="evidence" value="ECO:0007669"/>
    <property type="project" value="InterPro"/>
</dbReference>
<dbReference type="Gene3D" id="3.90.190.10">
    <property type="entry name" value="Protein tyrosine phosphatase superfamily"/>
    <property type="match status" value="1"/>
</dbReference>
<feature type="transmembrane region" description="Helical" evidence="4">
    <location>
        <begin position="37"/>
        <end position="61"/>
    </location>
</feature>
<comment type="caution">
    <text evidence="7">The sequence shown here is derived from an EMBL/GenBank/DDBJ whole genome shotgun (WGS) entry which is preliminary data.</text>
</comment>
<feature type="domain" description="Tyrosine-protein phosphatase" evidence="5">
    <location>
        <begin position="167"/>
        <end position="456"/>
    </location>
</feature>
<keyword evidence="4" id="KW-0812">Transmembrane</keyword>
<keyword evidence="4" id="KW-0472">Membrane</keyword>
<evidence type="ECO:0000256" key="2">
    <source>
        <dbReference type="ARBA" id="ARBA00023329"/>
    </source>
</evidence>
<evidence type="ECO:0008006" key="9">
    <source>
        <dbReference type="Google" id="ProtNLM"/>
    </source>
</evidence>
<dbReference type="STRING" id="333673.A0A3M0KC78"/>
<dbReference type="OrthoDB" id="9880441at2759"/>